<gene>
    <name evidence="2" type="ORF">BpHYR1_038500</name>
</gene>
<dbReference type="Proteomes" id="UP000276133">
    <property type="component" value="Unassembled WGS sequence"/>
</dbReference>
<sequence length="63" mass="7062">ISEETDSDDPPVQEPISKKIRLVETLTVTPQAQVKKKSGRPVGSNKQKKTVKNWRNGGSLRIY</sequence>
<protein>
    <submittedName>
        <fullName evidence="2">Uncharacterized protein</fullName>
    </submittedName>
</protein>
<accession>A0A3M7PPQ6</accession>
<name>A0A3M7PPQ6_BRAPC</name>
<organism evidence="2 3">
    <name type="scientific">Brachionus plicatilis</name>
    <name type="common">Marine rotifer</name>
    <name type="synonym">Brachionus muelleri</name>
    <dbReference type="NCBI Taxonomy" id="10195"/>
    <lineage>
        <taxon>Eukaryota</taxon>
        <taxon>Metazoa</taxon>
        <taxon>Spiralia</taxon>
        <taxon>Gnathifera</taxon>
        <taxon>Rotifera</taxon>
        <taxon>Eurotatoria</taxon>
        <taxon>Monogononta</taxon>
        <taxon>Pseudotrocha</taxon>
        <taxon>Ploima</taxon>
        <taxon>Brachionidae</taxon>
        <taxon>Brachionus</taxon>
    </lineage>
</organism>
<proteinExistence type="predicted"/>
<feature type="non-terminal residue" evidence="2">
    <location>
        <position position="1"/>
    </location>
</feature>
<keyword evidence="3" id="KW-1185">Reference proteome</keyword>
<feature type="region of interest" description="Disordered" evidence="1">
    <location>
        <begin position="30"/>
        <end position="63"/>
    </location>
</feature>
<comment type="caution">
    <text evidence="2">The sequence shown here is derived from an EMBL/GenBank/DDBJ whole genome shotgun (WGS) entry which is preliminary data.</text>
</comment>
<dbReference type="AlphaFoldDB" id="A0A3M7PPQ6"/>
<evidence type="ECO:0000256" key="1">
    <source>
        <dbReference type="SAM" id="MobiDB-lite"/>
    </source>
</evidence>
<evidence type="ECO:0000313" key="2">
    <source>
        <dbReference type="EMBL" id="RNA00889.1"/>
    </source>
</evidence>
<evidence type="ECO:0000313" key="3">
    <source>
        <dbReference type="Proteomes" id="UP000276133"/>
    </source>
</evidence>
<reference evidence="2 3" key="1">
    <citation type="journal article" date="2018" name="Sci. Rep.">
        <title>Genomic signatures of local adaptation to the degree of environmental predictability in rotifers.</title>
        <authorList>
            <person name="Franch-Gras L."/>
            <person name="Hahn C."/>
            <person name="Garcia-Roger E.M."/>
            <person name="Carmona M.J."/>
            <person name="Serra M."/>
            <person name="Gomez A."/>
        </authorList>
    </citation>
    <scope>NUCLEOTIDE SEQUENCE [LARGE SCALE GENOMIC DNA]</scope>
    <source>
        <strain evidence="2">HYR1</strain>
    </source>
</reference>
<dbReference type="EMBL" id="REGN01009564">
    <property type="protein sequence ID" value="RNA00889.1"/>
    <property type="molecule type" value="Genomic_DNA"/>
</dbReference>